<protein>
    <submittedName>
        <fullName evidence="1">Uncharacterized protein</fullName>
    </submittedName>
</protein>
<evidence type="ECO:0000313" key="1">
    <source>
        <dbReference type="EMBL" id="KAK7294415.1"/>
    </source>
</evidence>
<reference evidence="1 2" key="1">
    <citation type="submission" date="2024-01" db="EMBL/GenBank/DDBJ databases">
        <title>The genomes of 5 underutilized Papilionoideae crops provide insights into root nodulation and disease resistance.</title>
        <authorList>
            <person name="Yuan L."/>
        </authorList>
    </citation>
    <scope>NUCLEOTIDE SEQUENCE [LARGE SCALE GENOMIC DNA]</scope>
    <source>
        <strain evidence="1">LY-2023</strain>
        <tissue evidence="1">Leaf</tissue>
    </source>
</reference>
<name>A0AAN9J8R2_CLITE</name>
<sequence>MGILCCQLGVVESGKSHLAFFIVAIHEQKETKCFEAIDDKARMQKKKKRLGWGWKLGLWQGWRLRVYRFVLTLFEDEVRLLD</sequence>
<gene>
    <name evidence="1" type="ORF">RJT34_17304</name>
</gene>
<keyword evidence="2" id="KW-1185">Reference proteome</keyword>
<proteinExistence type="predicted"/>
<accession>A0AAN9J8R2</accession>
<evidence type="ECO:0000313" key="2">
    <source>
        <dbReference type="Proteomes" id="UP001359559"/>
    </source>
</evidence>
<comment type="caution">
    <text evidence="1">The sequence shown here is derived from an EMBL/GenBank/DDBJ whole genome shotgun (WGS) entry which is preliminary data.</text>
</comment>
<dbReference type="AlphaFoldDB" id="A0AAN9J8R2"/>
<organism evidence="1 2">
    <name type="scientific">Clitoria ternatea</name>
    <name type="common">Butterfly pea</name>
    <dbReference type="NCBI Taxonomy" id="43366"/>
    <lineage>
        <taxon>Eukaryota</taxon>
        <taxon>Viridiplantae</taxon>
        <taxon>Streptophyta</taxon>
        <taxon>Embryophyta</taxon>
        <taxon>Tracheophyta</taxon>
        <taxon>Spermatophyta</taxon>
        <taxon>Magnoliopsida</taxon>
        <taxon>eudicotyledons</taxon>
        <taxon>Gunneridae</taxon>
        <taxon>Pentapetalae</taxon>
        <taxon>rosids</taxon>
        <taxon>fabids</taxon>
        <taxon>Fabales</taxon>
        <taxon>Fabaceae</taxon>
        <taxon>Papilionoideae</taxon>
        <taxon>50 kb inversion clade</taxon>
        <taxon>NPAAA clade</taxon>
        <taxon>indigoferoid/millettioid clade</taxon>
        <taxon>Phaseoleae</taxon>
        <taxon>Clitoria</taxon>
    </lineage>
</organism>
<dbReference type="Proteomes" id="UP001359559">
    <property type="component" value="Unassembled WGS sequence"/>
</dbReference>
<dbReference type="EMBL" id="JAYKXN010000004">
    <property type="protein sequence ID" value="KAK7294415.1"/>
    <property type="molecule type" value="Genomic_DNA"/>
</dbReference>